<dbReference type="Gene3D" id="3.30.2290.10">
    <property type="entry name" value="PmbA/TldD superfamily"/>
    <property type="match status" value="1"/>
</dbReference>
<evidence type="ECO:0000256" key="1">
    <source>
        <dbReference type="ARBA" id="ARBA00005836"/>
    </source>
</evidence>
<evidence type="ECO:0000259" key="2">
    <source>
        <dbReference type="Pfam" id="PF01523"/>
    </source>
</evidence>
<keyword evidence="5" id="KW-0482">Metalloprotease</keyword>
<dbReference type="InterPro" id="IPR002510">
    <property type="entry name" value="Metalloprtase-TldD/E_N"/>
</dbReference>
<organism evidence="5 6">
    <name type="scientific">Glaciecola petra</name>
    <dbReference type="NCBI Taxonomy" id="3075602"/>
    <lineage>
        <taxon>Bacteria</taxon>
        <taxon>Pseudomonadati</taxon>
        <taxon>Pseudomonadota</taxon>
        <taxon>Gammaproteobacteria</taxon>
        <taxon>Alteromonadales</taxon>
        <taxon>Alteromonadaceae</taxon>
        <taxon>Glaciecola</taxon>
    </lineage>
</organism>
<proteinExistence type="inferred from homology"/>
<dbReference type="InterPro" id="IPR045570">
    <property type="entry name" value="Metalloprtase-TldD/E_cen_dom"/>
</dbReference>
<evidence type="ECO:0000259" key="4">
    <source>
        <dbReference type="Pfam" id="PF19290"/>
    </source>
</evidence>
<dbReference type="EMBL" id="JAVRHX010000005">
    <property type="protein sequence ID" value="MDT0596084.1"/>
    <property type="molecule type" value="Genomic_DNA"/>
</dbReference>
<dbReference type="PANTHER" id="PTHR43421:SF1">
    <property type="entry name" value="METALLOPROTEASE PMBA"/>
    <property type="match status" value="1"/>
</dbReference>
<keyword evidence="6" id="KW-1185">Reference proteome</keyword>
<accession>A0ABU2ZTV7</accession>
<dbReference type="NCBIfam" id="NF008268">
    <property type="entry name" value="PRK11040.1"/>
    <property type="match status" value="1"/>
</dbReference>
<dbReference type="EC" id="3.4.24.-" evidence="5"/>
<sequence length="455" mass="48999">MSSTDDKEQQLDQQKQQQLNDIKNVVDDTLKYAKQLGATAAEASMSKVQGIAVSTRLKEVENIEFTNDGGLGIVVFVGNKKGSASTADLSPEALKLTVSKAIEIAKYTSDDECAGIADKDLIATEFPDLDLYHPQALDVEQGIEQALACESAGLDYSSSIINSDGASYNANIGMKVYGNSHGINAGYPSTRYSLSCVLIGEKEDDMQRDYAYTVSRLPNMLDTPKQVGIDAAKQTISRLGAQKMSTTKAPVIFHRDIASGIFGHLIGAISGGSLYRKSSFLLDCKGQQLFPEWLSIMERPYIKQGLASSSFDNEGVQTKDLDIIENGVLQHYLLTSYSGRKLGLRSNGHAGGIHNCLVTDTGQSDSELLATMGTGLLVTEIMGQGVNIVNGDYSRGAAGFWVENGKIKYPVHEITIAGNLRDMFKNIVAIGKQKETRGALQTGSILIENMQIAGS</sequence>
<evidence type="ECO:0000313" key="5">
    <source>
        <dbReference type="EMBL" id="MDT0596084.1"/>
    </source>
</evidence>
<dbReference type="RefSeq" id="WP_311369610.1">
    <property type="nucleotide sequence ID" value="NZ_JAVRHX010000005.1"/>
</dbReference>
<evidence type="ECO:0000313" key="6">
    <source>
        <dbReference type="Proteomes" id="UP001253545"/>
    </source>
</evidence>
<dbReference type="PANTHER" id="PTHR43421">
    <property type="entry name" value="METALLOPROTEASE PMBA"/>
    <property type="match status" value="1"/>
</dbReference>
<dbReference type="Pfam" id="PF19289">
    <property type="entry name" value="PmbA_TldD_3rd"/>
    <property type="match status" value="1"/>
</dbReference>
<dbReference type="InterPro" id="IPR047657">
    <property type="entry name" value="PmbA"/>
</dbReference>
<dbReference type="Pfam" id="PF01523">
    <property type="entry name" value="PmbA_TldD_1st"/>
    <property type="match status" value="1"/>
</dbReference>
<gene>
    <name evidence="5" type="primary">pmbA</name>
    <name evidence="5" type="ORF">RM552_14615</name>
</gene>
<dbReference type="SUPFAM" id="SSF111283">
    <property type="entry name" value="Putative modulator of DNA gyrase, PmbA/TldD"/>
    <property type="match status" value="1"/>
</dbReference>
<comment type="similarity">
    <text evidence="1">Belongs to the peptidase U62 family.</text>
</comment>
<feature type="domain" description="Metalloprotease TldD/E N-terminal" evidence="2">
    <location>
        <begin position="41"/>
        <end position="105"/>
    </location>
</feature>
<keyword evidence="5" id="KW-0378">Hydrolase</keyword>
<protein>
    <submittedName>
        <fullName evidence="5">Metalloprotease PmbA</fullName>
        <ecNumber evidence="5">3.4.24.-</ecNumber>
    </submittedName>
</protein>
<dbReference type="InterPro" id="IPR045569">
    <property type="entry name" value="Metalloprtase-TldD/E_C"/>
</dbReference>
<dbReference type="Pfam" id="PF19290">
    <property type="entry name" value="PmbA_TldD_2nd"/>
    <property type="match status" value="1"/>
</dbReference>
<feature type="domain" description="Metalloprotease TldD/E central" evidence="4">
    <location>
        <begin position="132"/>
        <end position="239"/>
    </location>
</feature>
<dbReference type="InterPro" id="IPR035068">
    <property type="entry name" value="TldD/PmbA_N"/>
</dbReference>
<name>A0ABU2ZTV7_9ALTE</name>
<keyword evidence="5" id="KW-0645">Protease</keyword>
<dbReference type="GO" id="GO:0008237">
    <property type="term" value="F:metallopeptidase activity"/>
    <property type="evidence" value="ECO:0007669"/>
    <property type="project" value="UniProtKB-KW"/>
</dbReference>
<dbReference type="Proteomes" id="UP001253545">
    <property type="component" value="Unassembled WGS sequence"/>
</dbReference>
<comment type="caution">
    <text evidence="5">The sequence shown here is derived from an EMBL/GenBank/DDBJ whole genome shotgun (WGS) entry which is preliminary data.</text>
</comment>
<reference evidence="5 6" key="1">
    <citation type="submission" date="2023-09" db="EMBL/GenBank/DDBJ databases">
        <authorList>
            <person name="Rey-Velasco X."/>
        </authorList>
    </citation>
    <scope>NUCLEOTIDE SEQUENCE [LARGE SCALE GENOMIC DNA]</scope>
    <source>
        <strain evidence="5 6">P117</strain>
    </source>
</reference>
<dbReference type="InterPro" id="IPR036059">
    <property type="entry name" value="TldD/PmbA_sf"/>
</dbReference>
<feature type="domain" description="Metalloprotease TldD/E C-terminal" evidence="3">
    <location>
        <begin position="247"/>
        <end position="454"/>
    </location>
</feature>
<evidence type="ECO:0000259" key="3">
    <source>
        <dbReference type="Pfam" id="PF19289"/>
    </source>
</evidence>